<feature type="signal peptide" evidence="2">
    <location>
        <begin position="1"/>
        <end position="21"/>
    </location>
</feature>
<feature type="domain" description="Solute-binding protein family 3/N-terminal" evidence="3">
    <location>
        <begin position="106"/>
        <end position="273"/>
    </location>
</feature>
<evidence type="ECO:0000259" key="3">
    <source>
        <dbReference type="SMART" id="SM00062"/>
    </source>
</evidence>
<dbReference type="EMBL" id="JACRTL010000004">
    <property type="protein sequence ID" value="MBC8611177.1"/>
    <property type="molecule type" value="Genomic_DNA"/>
</dbReference>
<dbReference type="Pfam" id="PF00497">
    <property type="entry name" value="SBP_bac_3"/>
    <property type="match status" value="1"/>
</dbReference>
<dbReference type="RefSeq" id="WP_154825622.1">
    <property type="nucleotide sequence ID" value="NZ_FYDD01000003.1"/>
</dbReference>
<dbReference type="AlphaFoldDB" id="A0A8J6PFZ5"/>
<name>A0A8J6PFZ5_9FIRM</name>
<comment type="caution">
    <text evidence="4">The sequence shown here is derived from an EMBL/GenBank/DDBJ whole genome shotgun (WGS) entry which is preliminary data.</text>
</comment>
<dbReference type="Proteomes" id="UP000632659">
    <property type="component" value="Unassembled WGS sequence"/>
</dbReference>
<dbReference type="OrthoDB" id="9775197at2"/>
<proteinExistence type="predicted"/>
<keyword evidence="5" id="KW-1185">Reference proteome</keyword>
<dbReference type="SUPFAM" id="SSF53850">
    <property type="entry name" value="Periplasmic binding protein-like II"/>
    <property type="match status" value="2"/>
</dbReference>
<sequence length="273" mass="29486">MKMKRLVSVILAGMMSTVLLASCGKTNLTNADLTVLDESLADELYGIATAKDNTALRDMIQIGLDKAIEDGTAAEIATKWFGSDTIYKPESKTFEPDPNATYDKDTIVLGCDVNFAPMGFKDGDEVVGFDIDLAKAVIEDEMGKKLQIQPITWSNKEAELAAGKVDVLWNGLTINDERLAAMSFTEAYMQNAQAIIVPKDSDIKSSADLEGKKVAMQKASTAVEAYEASGINAETVELADNVACLNELKTGRVDAVIMDLVVANYYLAMDDAE</sequence>
<protein>
    <submittedName>
        <fullName evidence="4">Transporter substrate-binding domain-containing protein</fullName>
    </submittedName>
</protein>
<dbReference type="InterPro" id="IPR001638">
    <property type="entry name" value="Solute-binding_3/MltF_N"/>
</dbReference>
<dbReference type="PROSITE" id="PS51257">
    <property type="entry name" value="PROKAR_LIPOPROTEIN"/>
    <property type="match status" value="1"/>
</dbReference>
<evidence type="ECO:0000313" key="4">
    <source>
        <dbReference type="EMBL" id="MBC8611177.1"/>
    </source>
</evidence>
<organism evidence="4 5">
    <name type="scientific">Massiliimalia timonensis</name>
    <dbReference type="NCBI Taxonomy" id="1987501"/>
    <lineage>
        <taxon>Bacteria</taxon>
        <taxon>Bacillati</taxon>
        <taxon>Bacillota</taxon>
        <taxon>Clostridia</taxon>
        <taxon>Eubacteriales</taxon>
        <taxon>Oscillospiraceae</taxon>
        <taxon>Massiliimalia</taxon>
    </lineage>
</organism>
<dbReference type="PANTHER" id="PTHR35936:SF34">
    <property type="entry name" value="ABC TRANSPORTER EXTRACELLULAR-BINDING PROTEIN YCKB-RELATED"/>
    <property type="match status" value="1"/>
</dbReference>
<gene>
    <name evidence="4" type="ORF">H8702_08625</name>
</gene>
<evidence type="ECO:0000256" key="2">
    <source>
        <dbReference type="SAM" id="SignalP"/>
    </source>
</evidence>
<dbReference type="PANTHER" id="PTHR35936">
    <property type="entry name" value="MEMBRANE-BOUND LYTIC MUREIN TRANSGLYCOSYLASE F"/>
    <property type="match status" value="1"/>
</dbReference>
<dbReference type="Gene3D" id="3.40.190.10">
    <property type="entry name" value="Periplasmic binding protein-like II"/>
    <property type="match status" value="4"/>
</dbReference>
<evidence type="ECO:0000256" key="1">
    <source>
        <dbReference type="ARBA" id="ARBA00022729"/>
    </source>
</evidence>
<keyword evidence="1 2" id="KW-0732">Signal</keyword>
<dbReference type="SMART" id="SM00062">
    <property type="entry name" value="PBPb"/>
    <property type="match status" value="1"/>
</dbReference>
<feature type="chain" id="PRO_5039500774" evidence="2">
    <location>
        <begin position="22"/>
        <end position="273"/>
    </location>
</feature>
<accession>A0A8J6PFZ5</accession>
<reference evidence="4" key="1">
    <citation type="submission" date="2020-08" db="EMBL/GenBank/DDBJ databases">
        <title>Genome public.</title>
        <authorList>
            <person name="Liu C."/>
            <person name="Sun Q."/>
        </authorList>
    </citation>
    <scope>NUCLEOTIDE SEQUENCE</scope>
    <source>
        <strain evidence="4">NSJ-15</strain>
    </source>
</reference>
<evidence type="ECO:0000313" key="5">
    <source>
        <dbReference type="Proteomes" id="UP000632659"/>
    </source>
</evidence>